<evidence type="ECO:0000256" key="1">
    <source>
        <dbReference type="SAM" id="Phobius"/>
    </source>
</evidence>
<sequence>MNKFNKIIKNEEGSMTLLWIGVLGGMMVLFLFVLNLSKVLAVKEHANTTSQQASFAATSVIYDNLSPSISSYDNYILSLNLDPLPKLLSEKIAEMESSIRSNPRYRDYSSNEISLEAMDRAITSELSGGFEPELLKNLLESALQSAVPTMISVARDTIAENKGNIDEAKIRLKDNRIYIRASNDFNATAYDKYIKGFRKKLFQESAGPEIGFLSSLTLGISDNWIPLGDEEITWEEND</sequence>
<evidence type="ECO:0000313" key="3">
    <source>
        <dbReference type="Proteomes" id="UP000189761"/>
    </source>
</evidence>
<dbReference type="AlphaFoldDB" id="A0A8E2IEL5"/>
<keyword evidence="3" id="KW-1185">Reference proteome</keyword>
<feature type="transmembrane region" description="Helical" evidence="1">
    <location>
        <begin position="16"/>
        <end position="36"/>
    </location>
</feature>
<keyword evidence="1" id="KW-0812">Transmembrane</keyword>
<comment type="caution">
    <text evidence="2">The sequence shown here is derived from an EMBL/GenBank/DDBJ whole genome shotgun (WGS) entry which is preliminary data.</text>
</comment>
<gene>
    <name evidence="2" type="ORF">BWZ43_10210</name>
</gene>
<organism evidence="2 3">
    <name type="scientific">Heyndrickxia oleronia</name>
    <dbReference type="NCBI Taxonomy" id="38875"/>
    <lineage>
        <taxon>Bacteria</taxon>
        <taxon>Bacillati</taxon>
        <taxon>Bacillota</taxon>
        <taxon>Bacilli</taxon>
        <taxon>Bacillales</taxon>
        <taxon>Bacillaceae</taxon>
        <taxon>Heyndrickxia</taxon>
    </lineage>
</organism>
<accession>A0A8E2IEL5</accession>
<evidence type="ECO:0000313" key="2">
    <source>
        <dbReference type="EMBL" id="OOP68476.1"/>
    </source>
</evidence>
<reference evidence="2 3" key="1">
    <citation type="submission" date="2017-01" db="EMBL/GenBank/DDBJ databases">
        <title>Draft genome sequence of Bacillus oleronius.</title>
        <authorList>
            <person name="Allam M."/>
        </authorList>
    </citation>
    <scope>NUCLEOTIDE SEQUENCE [LARGE SCALE GENOMIC DNA]</scope>
    <source>
        <strain evidence="2 3">DSM 9356</strain>
    </source>
</reference>
<keyword evidence="1" id="KW-0472">Membrane</keyword>
<name>A0A8E2IEL5_9BACI</name>
<dbReference type="RefSeq" id="WP_058006690.1">
    <property type="nucleotide sequence ID" value="NZ_CP065424.1"/>
</dbReference>
<protein>
    <submittedName>
        <fullName evidence="2">Uncharacterized protein</fullName>
    </submittedName>
</protein>
<dbReference type="Proteomes" id="UP000189761">
    <property type="component" value="Unassembled WGS sequence"/>
</dbReference>
<keyword evidence="1" id="KW-1133">Transmembrane helix</keyword>
<proteinExistence type="predicted"/>
<dbReference type="EMBL" id="MTLA01000106">
    <property type="protein sequence ID" value="OOP68476.1"/>
    <property type="molecule type" value="Genomic_DNA"/>
</dbReference>